<proteinExistence type="predicted"/>
<dbReference type="Proteomes" id="UP001139157">
    <property type="component" value="Unassembled WGS sequence"/>
</dbReference>
<gene>
    <name evidence="1" type="ORF">NDR86_13410</name>
</gene>
<sequence length="288" mass="31924">MVDLLVSVARERGYVCGCPAPGVVELVGPYSFRREVDAIRRELASHPREQWPRVMGDLFDTSVITAMMDAENPLNCGDFGAMRGLIRTRLDGAAGGELGTVRRIMAPGLVQRVLIDRVHTVESVTYDMLRDWPIGEYELFALSEYNVRADDGVDIVSECMDVPMGEGLPPLSLLSGPEYLTAHALWLGEYPVTGPSGDAVVILPSKEWVYAYPVIDLDVIREVNLLARIAANGYLERPWPISPHVYLWRQGRLKLAATVAQDDDTVRITPTEDFLAYLNTLSAPPGRR</sequence>
<accession>A0A9X2IWM0</accession>
<dbReference type="EMBL" id="JAMRXG010000005">
    <property type="protein sequence ID" value="MCM6774473.1"/>
    <property type="molecule type" value="Genomic_DNA"/>
</dbReference>
<evidence type="ECO:0000313" key="2">
    <source>
        <dbReference type="Proteomes" id="UP001139157"/>
    </source>
</evidence>
<organism evidence="1 2">
    <name type="scientific">Nocardia pulmonis</name>
    <dbReference type="NCBI Taxonomy" id="2951408"/>
    <lineage>
        <taxon>Bacteria</taxon>
        <taxon>Bacillati</taxon>
        <taxon>Actinomycetota</taxon>
        <taxon>Actinomycetes</taxon>
        <taxon>Mycobacteriales</taxon>
        <taxon>Nocardiaceae</taxon>
        <taxon>Nocardia</taxon>
    </lineage>
</organism>
<protein>
    <submittedName>
        <fullName evidence="1">Uncharacterized protein</fullName>
    </submittedName>
</protein>
<dbReference type="AlphaFoldDB" id="A0A9X2IWM0"/>
<comment type="caution">
    <text evidence="1">The sequence shown here is derived from an EMBL/GenBank/DDBJ whole genome shotgun (WGS) entry which is preliminary data.</text>
</comment>
<keyword evidence="2" id="KW-1185">Reference proteome</keyword>
<dbReference type="RefSeq" id="WP_251912084.1">
    <property type="nucleotide sequence ID" value="NZ_JAMRXG010000005.1"/>
</dbReference>
<evidence type="ECO:0000313" key="1">
    <source>
        <dbReference type="EMBL" id="MCM6774473.1"/>
    </source>
</evidence>
<reference evidence="1" key="1">
    <citation type="submission" date="2022-06" db="EMBL/GenBank/DDBJ databases">
        <title>Novel species in genus nocardia.</title>
        <authorList>
            <person name="Li F."/>
        </authorList>
    </citation>
    <scope>NUCLEOTIDE SEQUENCE</scope>
    <source>
        <strain evidence="1">CDC141</strain>
    </source>
</reference>
<name>A0A9X2IWM0_9NOCA</name>